<dbReference type="EC" id="6.3.4.13" evidence="2"/>
<keyword evidence="8" id="KW-0464">Manganese</keyword>
<dbReference type="SUPFAM" id="SSF51246">
    <property type="entry name" value="Rudiment single hybrid motif"/>
    <property type="match status" value="1"/>
</dbReference>
<dbReference type="SUPFAM" id="SSF56059">
    <property type="entry name" value="Glutathione synthetase ATP-binding domain-like"/>
    <property type="match status" value="1"/>
</dbReference>
<dbReference type="Gene3D" id="3.90.600.10">
    <property type="entry name" value="Phosphoribosylglycinamide synthetase, C-terminal domain"/>
    <property type="match status" value="1"/>
</dbReference>
<dbReference type="PROSITE" id="PS50975">
    <property type="entry name" value="ATP_GRASP"/>
    <property type="match status" value="1"/>
</dbReference>
<keyword evidence="6" id="KW-0658">Purine biosynthesis</keyword>
<evidence type="ECO:0000256" key="9">
    <source>
        <dbReference type="ARBA" id="ARBA00038345"/>
    </source>
</evidence>
<evidence type="ECO:0000256" key="8">
    <source>
        <dbReference type="ARBA" id="ARBA00023211"/>
    </source>
</evidence>
<dbReference type="Pfam" id="PF02843">
    <property type="entry name" value="GARS_C"/>
    <property type="match status" value="1"/>
</dbReference>
<evidence type="ECO:0000256" key="4">
    <source>
        <dbReference type="ARBA" id="ARBA00022723"/>
    </source>
</evidence>
<dbReference type="UniPathway" id="UPA00074">
    <property type="reaction ID" value="UER00125"/>
</dbReference>
<dbReference type="EMBL" id="UOGC01000107">
    <property type="protein sequence ID" value="VAX20644.1"/>
    <property type="molecule type" value="Genomic_DNA"/>
</dbReference>
<evidence type="ECO:0000256" key="10">
    <source>
        <dbReference type="ARBA" id="ARBA00042242"/>
    </source>
</evidence>
<gene>
    <name evidence="13" type="ORF">MNBD_NITROSPINAE01-114</name>
</gene>
<proteinExistence type="inferred from homology"/>
<accession>A0A3B1C9K9</accession>
<dbReference type="SMART" id="SM01210">
    <property type="entry name" value="GARS_C"/>
    <property type="match status" value="1"/>
</dbReference>
<reference evidence="13" key="1">
    <citation type="submission" date="2018-06" db="EMBL/GenBank/DDBJ databases">
        <authorList>
            <person name="Zhirakovskaya E."/>
        </authorList>
    </citation>
    <scope>NUCLEOTIDE SEQUENCE</scope>
</reference>
<dbReference type="Pfam" id="PF02844">
    <property type="entry name" value="GARS_N"/>
    <property type="match status" value="1"/>
</dbReference>
<dbReference type="GO" id="GO:0004637">
    <property type="term" value="F:phosphoribosylamine-glycine ligase activity"/>
    <property type="evidence" value="ECO:0007669"/>
    <property type="project" value="UniProtKB-EC"/>
</dbReference>
<dbReference type="FunFam" id="3.90.600.10:FF:000001">
    <property type="entry name" value="Trifunctional purine biosynthetic protein adenosine-3"/>
    <property type="match status" value="1"/>
</dbReference>
<keyword evidence="4" id="KW-0479">Metal-binding</keyword>
<dbReference type="InterPro" id="IPR011761">
    <property type="entry name" value="ATP-grasp"/>
</dbReference>
<dbReference type="InterPro" id="IPR020559">
    <property type="entry name" value="PRibGlycinamide_synth_CS"/>
</dbReference>
<comment type="pathway">
    <text evidence="1">Purine metabolism; IMP biosynthesis via de novo pathway; N(1)-(5-phospho-D-ribosyl)glycinamide from 5-phospho-alpha-D-ribose 1-diphosphate: step 2/2.</text>
</comment>
<evidence type="ECO:0000259" key="12">
    <source>
        <dbReference type="PROSITE" id="PS50975"/>
    </source>
</evidence>
<evidence type="ECO:0000256" key="1">
    <source>
        <dbReference type="ARBA" id="ARBA00005174"/>
    </source>
</evidence>
<name>A0A3B1C9K9_9ZZZZ</name>
<dbReference type="FunFam" id="3.30.470.20:FF:000018">
    <property type="entry name" value="Trifunctional purine biosynthetic protein adenosine-3"/>
    <property type="match status" value="1"/>
</dbReference>
<sequence length="423" mass="44772">MKILVIGGGGREHALAWKIAQSELCEKLYIAPGNAGTATVGENVDINADDINGLLKFARENKIDLTVVGPEMPLTLGIVDTFSDAGLLAFGPNKNAAELEGSKAFMKNVLSDANIPTARYELHTNKDEALKALGNFGERVVIKADGLAAGKGVIVATSRKEAEDAIEQMMEQKAFGTAGETIIMEETLDGEEASILAFCDGKNLIMMPSSQDHKRIGDGDTGPNTGGMGAYSPAPVITPELEEWIEKNVMRKTLTALTAAGSPYKGILYAGLMITKNGPKVLEFNCRFGDPECQPVLSRMKSDIVPVLKACAEGNISGVNVEWLDDAAVCVVMAAGGYPASYEKGKTIHGLKEAGELGNVTVFHAGTKPLGDEVVTSGGRVLGITATGDTVPEAIDTAYRAVAKIKWDGAYYRKDIGLKAAHR</sequence>
<dbReference type="PANTHER" id="PTHR43472:SF1">
    <property type="entry name" value="PHOSPHORIBOSYLAMINE--GLYCINE LIGASE, CHLOROPLASTIC"/>
    <property type="match status" value="1"/>
</dbReference>
<dbReference type="NCBIfam" id="TIGR00877">
    <property type="entry name" value="purD"/>
    <property type="match status" value="1"/>
</dbReference>
<evidence type="ECO:0000256" key="11">
    <source>
        <dbReference type="ARBA" id="ARBA00042864"/>
    </source>
</evidence>
<keyword evidence="5" id="KW-0547">Nucleotide-binding</keyword>
<dbReference type="Pfam" id="PF01071">
    <property type="entry name" value="GARS_A"/>
    <property type="match status" value="1"/>
</dbReference>
<dbReference type="SUPFAM" id="SSF52440">
    <property type="entry name" value="PreATP-grasp domain"/>
    <property type="match status" value="1"/>
</dbReference>
<dbReference type="InterPro" id="IPR011054">
    <property type="entry name" value="Rudment_hybrid_motif"/>
</dbReference>
<dbReference type="InterPro" id="IPR016185">
    <property type="entry name" value="PreATP-grasp_dom_sf"/>
</dbReference>
<dbReference type="FunFam" id="3.40.50.20:FF:000006">
    <property type="entry name" value="Phosphoribosylamine--glycine ligase, chloroplastic"/>
    <property type="match status" value="1"/>
</dbReference>
<dbReference type="GO" id="GO:0046872">
    <property type="term" value="F:metal ion binding"/>
    <property type="evidence" value="ECO:0007669"/>
    <property type="project" value="UniProtKB-KW"/>
</dbReference>
<dbReference type="GO" id="GO:0009113">
    <property type="term" value="P:purine nucleobase biosynthetic process"/>
    <property type="evidence" value="ECO:0007669"/>
    <property type="project" value="InterPro"/>
</dbReference>
<evidence type="ECO:0000256" key="6">
    <source>
        <dbReference type="ARBA" id="ARBA00022755"/>
    </source>
</evidence>
<dbReference type="SMART" id="SM01209">
    <property type="entry name" value="GARS_A"/>
    <property type="match status" value="1"/>
</dbReference>
<dbReference type="InterPro" id="IPR000115">
    <property type="entry name" value="PRibGlycinamide_synth"/>
</dbReference>
<dbReference type="Gene3D" id="3.30.470.20">
    <property type="entry name" value="ATP-grasp fold, B domain"/>
    <property type="match status" value="1"/>
</dbReference>
<dbReference type="GO" id="GO:0006189">
    <property type="term" value="P:'de novo' IMP biosynthetic process"/>
    <property type="evidence" value="ECO:0007669"/>
    <property type="project" value="UniProtKB-UniPathway"/>
</dbReference>
<dbReference type="HAMAP" id="MF_00138">
    <property type="entry name" value="GARS"/>
    <property type="match status" value="1"/>
</dbReference>
<keyword evidence="3 13" id="KW-0436">Ligase</keyword>
<organism evidence="13">
    <name type="scientific">hydrothermal vent metagenome</name>
    <dbReference type="NCBI Taxonomy" id="652676"/>
    <lineage>
        <taxon>unclassified sequences</taxon>
        <taxon>metagenomes</taxon>
        <taxon>ecological metagenomes</taxon>
    </lineage>
</organism>
<dbReference type="Gene3D" id="3.30.1490.20">
    <property type="entry name" value="ATP-grasp fold, A domain"/>
    <property type="match status" value="1"/>
</dbReference>
<protein>
    <recommendedName>
        <fullName evidence="2">phosphoribosylamine--glycine ligase</fullName>
        <ecNumber evidence="2">6.3.4.13</ecNumber>
    </recommendedName>
    <alternativeName>
        <fullName evidence="10">Glycinamide ribonucleotide synthetase</fullName>
    </alternativeName>
    <alternativeName>
        <fullName evidence="11">Phosphoribosylglycinamide synthetase</fullName>
    </alternativeName>
</protein>
<comment type="similarity">
    <text evidence="9">Belongs to the GARS family.</text>
</comment>
<dbReference type="AlphaFoldDB" id="A0A3B1C9K9"/>
<dbReference type="InterPro" id="IPR020560">
    <property type="entry name" value="PRibGlycinamide_synth_C-dom"/>
</dbReference>
<evidence type="ECO:0000256" key="3">
    <source>
        <dbReference type="ARBA" id="ARBA00022598"/>
    </source>
</evidence>
<dbReference type="InterPro" id="IPR037123">
    <property type="entry name" value="PRibGlycinamide_synth_C_sf"/>
</dbReference>
<dbReference type="InterPro" id="IPR020562">
    <property type="entry name" value="PRibGlycinamide_synth_N"/>
</dbReference>
<dbReference type="PROSITE" id="PS00184">
    <property type="entry name" value="GARS"/>
    <property type="match status" value="1"/>
</dbReference>
<dbReference type="PANTHER" id="PTHR43472">
    <property type="entry name" value="PHOSPHORIBOSYLAMINE--GLYCINE LIGASE"/>
    <property type="match status" value="1"/>
</dbReference>
<dbReference type="GO" id="GO:0005524">
    <property type="term" value="F:ATP binding"/>
    <property type="evidence" value="ECO:0007669"/>
    <property type="project" value="UniProtKB-KW"/>
</dbReference>
<evidence type="ECO:0000256" key="7">
    <source>
        <dbReference type="ARBA" id="ARBA00022840"/>
    </source>
</evidence>
<evidence type="ECO:0000256" key="5">
    <source>
        <dbReference type="ARBA" id="ARBA00022741"/>
    </source>
</evidence>
<evidence type="ECO:0000313" key="13">
    <source>
        <dbReference type="EMBL" id="VAX20644.1"/>
    </source>
</evidence>
<keyword evidence="7" id="KW-0067">ATP-binding</keyword>
<dbReference type="InterPro" id="IPR020561">
    <property type="entry name" value="PRibGlycinamid_synth_ATP-grasp"/>
</dbReference>
<dbReference type="InterPro" id="IPR013815">
    <property type="entry name" value="ATP_grasp_subdomain_1"/>
</dbReference>
<dbReference type="Gene3D" id="3.40.50.20">
    <property type="match status" value="1"/>
</dbReference>
<feature type="domain" description="ATP-grasp" evidence="12">
    <location>
        <begin position="107"/>
        <end position="313"/>
    </location>
</feature>
<evidence type="ECO:0000256" key="2">
    <source>
        <dbReference type="ARBA" id="ARBA00013255"/>
    </source>
</evidence>